<evidence type="ECO:0000313" key="1">
    <source>
        <dbReference type="EMBL" id="TKC00172.1"/>
    </source>
</evidence>
<name>A0A4U1C4F0_9SPHI</name>
<reference evidence="1 2" key="1">
    <citation type="submission" date="2019-04" db="EMBL/GenBank/DDBJ databases">
        <title>Pedobacter sp. AR-3-17 sp. nov., isolated from Arctic soil.</title>
        <authorList>
            <person name="Dahal R.H."/>
            <person name="Kim D.-U."/>
        </authorList>
    </citation>
    <scope>NUCLEOTIDE SEQUENCE [LARGE SCALE GENOMIC DNA]</scope>
    <source>
        <strain evidence="1 2">AR-3-17</strain>
    </source>
</reference>
<dbReference type="OrthoDB" id="9885890at2"/>
<sequence length="362" mass="41250">MELSKENIINIFKNNFKSEVIDTELGKGCKLSPYQAFIFCSITGSGYLDNPLMPFTPKGLLKVFYNAMHYNFVTGLFDNTNLKHTPYSLNQAFPFLFSDDYKVIIPIEFNSDIELQEFLFEKISTISNPTQYIVMRVEISKKGNGLEPFMEYLANSYFVNKGFICENQIPLSHTLGSPDFGGYGIPAVLKVLSSYGVHFNGLNIIELAMLRFNKNKTIANNIFSDDLIVGEAKTSTTIMEKQLNKYLASKLFNWGIEIHPSKLNASNNSFGLLNIDNKCYLKYTNPKLKSDLIDVKHQSLYKDWLKTYVKLYLIANLSNDEFQSFYKEVVGNSISTNSDISNFVGYLSFEMILDKLKVLNII</sequence>
<dbReference type="EMBL" id="SWBP01000001">
    <property type="protein sequence ID" value="TKC00172.1"/>
    <property type="molecule type" value="Genomic_DNA"/>
</dbReference>
<keyword evidence="2" id="KW-1185">Reference proteome</keyword>
<dbReference type="AlphaFoldDB" id="A0A4U1C4F0"/>
<dbReference type="Proteomes" id="UP000308181">
    <property type="component" value="Unassembled WGS sequence"/>
</dbReference>
<gene>
    <name evidence="1" type="ORF">FA046_00375</name>
</gene>
<proteinExistence type="predicted"/>
<accession>A0A4U1C4F0</accession>
<comment type="caution">
    <text evidence="1">The sequence shown here is derived from an EMBL/GenBank/DDBJ whole genome shotgun (WGS) entry which is preliminary data.</text>
</comment>
<organism evidence="1 2">
    <name type="scientific">Pedobacter cryophilus</name>
    <dbReference type="NCBI Taxonomy" id="2571271"/>
    <lineage>
        <taxon>Bacteria</taxon>
        <taxon>Pseudomonadati</taxon>
        <taxon>Bacteroidota</taxon>
        <taxon>Sphingobacteriia</taxon>
        <taxon>Sphingobacteriales</taxon>
        <taxon>Sphingobacteriaceae</taxon>
        <taxon>Pedobacter</taxon>
    </lineage>
</organism>
<evidence type="ECO:0000313" key="2">
    <source>
        <dbReference type="Proteomes" id="UP000308181"/>
    </source>
</evidence>
<dbReference type="RefSeq" id="WP_136824381.1">
    <property type="nucleotide sequence ID" value="NZ_SWBP01000001.1"/>
</dbReference>
<protein>
    <submittedName>
        <fullName evidence="1">Uncharacterized protein</fullName>
    </submittedName>
</protein>